<evidence type="ECO:0000313" key="3">
    <source>
        <dbReference type="Proteomes" id="UP000632063"/>
    </source>
</evidence>
<keyword evidence="3" id="KW-1185">Reference proteome</keyword>
<evidence type="ECO:0000313" key="2">
    <source>
        <dbReference type="EMBL" id="MBD8892020.1"/>
    </source>
</evidence>
<organism evidence="2 3">
    <name type="scientific">Roseibium litorale</name>
    <dbReference type="NCBI Taxonomy" id="2803841"/>
    <lineage>
        <taxon>Bacteria</taxon>
        <taxon>Pseudomonadati</taxon>
        <taxon>Pseudomonadota</taxon>
        <taxon>Alphaproteobacteria</taxon>
        <taxon>Hyphomicrobiales</taxon>
        <taxon>Stappiaceae</taxon>
        <taxon>Roseibium</taxon>
    </lineage>
</organism>
<name>A0ABR9CMF6_9HYPH</name>
<comment type="caution">
    <text evidence="2">The sequence shown here is derived from an EMBL/GenBank/DDBJ whole genome shotgun (WGS) entry which is preliminary data.</text>
</comment>
<sequence>MNFSKIVFALIIVLSFGLSAPTQVDASYLTAGYLTAGEVTGAATGNEESIVAQRYLPRRCRDIIDDMKDDTYALLYIASYSDLAKAFGRNPARGRKHFEEYGCDEGRDITFDGLVYVAGYGDLIRAISMDERKALDHFLLHGAKEGRSNAKFNAAAYANRYSDLRAKFGNNRRKLAQHCIRYGYREHREFCG</sequence>
<protein>
    <submittedName>
        <fullName evidence="2">Uncharacterized protein</fullName>
    </submittedName>
</protein>
<accession>A0ABR9CMF6</accession>
<keyword evidence="1" id="KW-0732">Signal</keyword>
<dbReference type="Proteomes" id="UP000632063">
    <property type="component" value="Unassembled WGS sequence"/>
</dbReference>
<reference evidence="3" key="1">
    <citation type="submission" date="2020-09" db="EMBL/GenBank/DDBJ databases">
        <title>The genome sequence of strain Labrenzia suaedae 4C16A.</title>
        <authorList>
            <person name="Liu Y."/>
        </authorList>
    </citation>
    <scope>NUCLEOTIDE SEQUENCE [LARGE SCALE GENOMIC DNA]</scope>
    <source>
        <strain evidence="3">4C16A</strain>
    </source>
</reference>
<feature type="signal peptide" evidence="1">
    <location>
        <begin position="1"/>
        <end position="20"/>
    </location>
</feature>
<dbReference type="EMBL" id="JACYXI010000006">
    <property type="protein sequence ID" value="MBD8892020.1"/>
    <property type="molecule type" value="Genomic_DNA"/>
</dbReference>
<gene>
    <name evidence="2" type="ORF">IG616_10695</name>
</gene>
<evidence type="ECO:0000256" key="1">
    <source>
        <dbReference type="SAM" id="SignalP"/>
    </source>
</evidence>
<reference evidence="2 3" key="2">
    <citation type="journal article" date="2021" name="Int. J. Syst. Evol. Microbiol.">
        <title>Roseibium litorale sp. nov., isolated from a tidal flat sediment and proposal for the reclassification of Labrenzia polysiphoniae as Roseibium polysiphoniae comb. nov.</title>
        <authorList>
            <person name="Liu Y."/>
            <person name="Pei T."/>
            <person name="Du J."/>
            <person name="Chao M."/>
            <person name="Deng M.R."/>
            <person name="Zhu H."/>
        </authorList>
    </citation>
    <scope>NUCLEOTIDE SEQUENCE [LARGE SCALE GENOMIC DNA]</scope>
    <source>
        <strain evidence="2 3">4C16A</strain>
    </source>
</reference>
<feature type="chain" id="PRO_5045557070" evidence="1">
    <location>
        <begin position="21"/>
        <end position="192"/>
    </location>
</feature>
<dbReference type="RefSeq" id="WP_192148152.1">
    <property type="nucleotide sequence ID" value="NZ_JACYXI010000006.1"/>
</dbReference>
<proteinExistence type="predicted"/>